<dbReference type="OrthoDB" id="10379839at2759"/>
<reference evidence="2 3" key="1">
    <citation type="journal article" date="2008" name="Nature">
        <title>The genome of Laccaria bicolor provides insights into mycorrhizal symbiosis.</title>
        <authorList>
            <person name="Martin F."/>
            <person name="Aerts A."/>
            <person name="Ahren D."/>
            <person name="Brun A."/>
            <person name="Danchin E.G.J."/>
            <person name="Duchaussoy F."/>
            <person name="Gibon J."/>
            <person name="Kohler A."/>
            <person name="Lindquist E."/>
            <person name="Pereda V."/>
            <person name="Salamov A."/>
            <person name="Shapiro H.J."/>
            <person name="Wuyts J."/>
            <person name="Blaudez D."/>
            <person name="Buee M."/>
            <person name="Brokstein P."/>
            <person name="Canbaeck B."/>
            <person name="Cohen D."/>
            <person name="Courty P.E."/>
            <person name="Coutinho P.M."/>
            <person name="Delaruelle C."/>
            <person name="Detter J.C."/>
            <person name="Deveau A."/>
            <person name="DiFazio S."/>
            <person name="Duplessis S."/>
            <person name="Fraissinet-Tachet L."/>
            <person name="Lucic E."/>
            <person name="Frey-Klett P."/>
            <person name="Fourrey C."/>
            <person name="Feussner I."/>
            <person name="Gay G."/>
            <person name="Grimwood J."/>
            <person name="Hoegger P.J."/>
            <person name="Jain P."/>
            <person name="Kilaru S."/>
            <person name="Labbe J."/>
            <person name="Lin Y.C."/>
            <person name="Legue V."/>
            <person name="Le Tacon F."/>
            <person name="Marmeisse R."/>
            <person name="Melayah D."/>
            <person name="Montanini B."/>
            <person name="Muratet M."/>
            <person name="Nehls U."/>
            <person name="Niculita-Hirzel H."/>
            <person name="Oudot-Le Secq M.P."/>
            <person name="Peter M."/>
            <person name="Quesneville H."/>
            <person name="Rajashekar B."/>
            <person name="Reich M."/>
            <person name="Rouhier N."/>
            <person name="Schmutz J."/>
            <person name="Yin T."/>
            <person name="Chalot M."/>
            <person name="Henrissat B."/>
            <person name="Kuees U."/>
            <person name="Lucas S."/>
            <person name="Van de Peer Y."/>
            <person name="Podila G.K."/>
            <person name="Polle A."/>
            <person name="Pukkila P.J."/>
            <person name="Richardson P.M."/>
            <person name="Rouze P."/>
            <person name="Sanders I.R."/>
            <person name="Stajich J.E."/>
            <person name="Tunlid A."/>
            <person name="Tuskan G."/>
            <person name="Grigoriev I.V."/>
        </authorList>
    </citation>
    <scope>NUCLEOTIDE SEQUENCE [LARGE SCALE GENOMIC DNA]</scope>
    <source>
        <strain evidence="3">S238N-H82 / ATCC MYA-4686</strain>
    </source>
</reference>
<proteinExistence type="predicted"/>
<organism evidence="3">
    <name type="scientific">Laccaria bicolor (strain S238N-H82 / ATCC MYA-4686)</name>
    <name type="common">Bicoloured deceiver</name>
    <name type="synonym">Laccaria laccata var. bicolor</name>
    <dbReference type="NCBI Taxonomy" id="486041"/>
    <lineage>
        <taxon>Eukaryota</taxon>
        <taxon>Fungi</taxon>
        <taxon>Dikarya</taxon>
        <taxon>Basidiomycota</taxon>
        <taxon>Agaricomycotina</taxon>
        <taxon>Agaricomycetes</taxon>
        <taxon>Agaricomycetidae</taxon>
        <taxon>Agaricales</taxon>
        <taxon>Agaricineae</taxon>
        <taxon>Hydnangiaceae</taxon>
        <taxon>Laccaria</taxon>
    </lineage>
</organism>
<dbReference type="HOGENOM" id="CLU_621229_0_0_1"/>
<dbReference type="GeneID" id="6072044"/>
<evidence type="ECO:0000313" key="2">
    <source>
        <dbReference type="EMBL" id="EDR12467.1"/>
    </source>
</evidence>
<dbReference type="InParanoid" id="B0CYK5"/>
<feature type="domain" description="F-box" evidence="1">
    <location>
        <begin position="73"/>
        <end position="101"/>
    </location>
</feature>
<dbReference type="AlphaFoldDB" id="B0CYK5"/>
<dbReference type="KEGG" id="lbc:LACBIDRAFT_323723"/>
<gene>
    <name evidence="2" type="ORF">LACBIDRAFT_323723</name>
</gene>
<dbReference type="InterPro" id="IPR001810">
    <property type="entry name" value="F-box_dom"/>
</dbReference>
<protein>
    <submittedName>
        <fullName evidence="2">Predicted protein</fullName>
    </submittedName>
</protein>
<sequence length="441" mass="49666">MIFNTFFQWTLQAAFADETPIAHADHVVQPAAKRPKLVVVDAASALRIDTQMGPIVEPLPQTALASRPPTAVTISFLDLPSELFALIMTYLPTSDLLNLAQQFNDRLRAESTRAYLIRTRILHNHNVVYLTRDVPAIAVQLLSAVQLFEEVSLVCDLFYFVQYGRELCNFAMTKTSVRSLCINFHPQEKSLLGDRRTSSSLVAFLTIVNECCRTLTFQRQLRDPSYRKLTIARPTRRLCPLPAHITLPRLSALTISAVILGVPSLATTCHRLLQSPQVQTFQLDDCKTQQECNGVLAISTFPLLESIIIRTVDNTILCIEPAFFLRHAMVNTLSLYAYAIYDSATHPAAPRSRVPLPGLTHLNLTTNHYLWMLEDPDRLRRCYLQTPNSFAQPQSVEFCSNLNSLCTFASSLTQYHFKGLELSIQLPNSILCHVAHFQHSK</sequence>
<accession>B0CYK5</accession>
<dbReference type="Proteomes" id="UP000001194">
    <property type="component" value="Unassembled WGS sequence"/>
</dbReference>
<dbReference type="RefSeq" id="XP_001876731.1">
    <property type="nucleotide sequence ID" value="XM_001876696.1"/>
</dbReference>
<dbReference type="PROSITE" id="PS50181">
    <property type="entry name" value="FBOX"/>
    <property type="match status" value="1"/>
</dbReference>
<name>B0CYK5_LACBS</name>
<dbReference type="EMBL" id="DS547094">
    <property type="protein sequence ID" value="EDR12467.1"/>
    <property type="molecule type" value="Genomic_DNA"/>
</dbReference>
<evidence type="ECO:0000259" key="1">
    <source>
        <dbReference type="PROSITE" id="PS50181"/>
    </source>
</evidence>
<evidence type="ECO:0000313" key="3">
    <source>
        <dbReference type="Proteomes" id="UP000001194"/>
    </source>
</evidence>
<keyword evidence="3" id="KW-1185">Reference proteome</keyword>